<evidence type="ECO:0000256" key="13">
    <source>
        <dbReference type="SAM" id="MobiDB-lite"/>
    </source>
</evidence>
<dbReference type="STRING" id="2769.R7QK91"/>
<keyword evidence="7" id="KW-0378">Hydrolase</keyword>
<keyword evidence="11" id="KW-0539">Nucleus</keyword>
<keyword evidence="3" id="KW-0540">Nuclease</keyword>
<dbReference type="PANTHER" id="PTHR21077:SF5">
    <property type="entry name" value="CROSSOVER JUNCTION ENDONUCLEASE MMS4"/>
    <property type="match status" value="1"/>
</dbReference>
<feature type="compositionally biased region" description="Polar residues" evidence="13">
    <location>
        <begin position="30"/>
        <end position="43"/>
    </location>
</feature>
<feature type="region of interest" description="Disordered" evidence="13">
    <location>
        <begin position="1"/>
        <end position="126"/>
    </location>
</feature>
<evidence type="ECO:0000256" key="5">
    <source>
        <dbReference type="ARBA" id="ARBA00022759"/>
    </source>
</evidence>
<dbReference type="Pfam" id="PF21292">
    <property type="entry name" value="EME1-MUS81_C"/>
    <property type="match status" value="1"/>
</dbReference>
<evidence type="ECO:0000256" key="2">
    <source>
        <dbReference type="ARBA" id="ARBA00004123"/>
    </source>
</evidence>
<dbReference type="PANTHER" id="PTHR21077">
    <property type="entry name" value="EME1 PROTEIN"/>
    <property type="match status" value="1"/>
</dbReference>
<protein>
    <recommendedName>
        <fullName evidence="16">ERCC4 domain-containing protein</fullName>
    </recommendedName>
</protein>
<proteinExistence type="predicted"/>
<evidence type="ECO:0008006" key="16">
    <source>
        <dbReference type="Google" id="ProtNLM"/>
    </source>
</evidence>
<dbReference type="InterPro" id="IPR033310">
    <property type="entry name" value="Mms4/EME1/EME2"/>
</dbReference>
<dbReference type="GO" id="GO:0005634">
    <property type="term" value="C:nucleus"/>
    <property type="evidence" value="ECO:0007669"/>
    <property type="project" value="UniProtKB-SubCell"/>
</dbReference>
<dbReference type="GO" id="GO:0006281">
    <property type="term" value="P:DNA repair"/>
    <property type="evidence" value="ECO:0007669"/>
    <property type="project" value="UniProtKB-KW"/>
</dbReference>
<dbReference type="GeneID" id="17325473"/>
<evidence type="ECO:0000256" key="1">
    <source>
        <dbReference type="ARBA" id="ARBA00001946"/>
    </source>
</evidence>
<evidence type="ECO:0000256" key="10">
    <source>
        <dbReference type="ARBA" id="ARBA00023204"/>
    </source>
</evidence>
<evidence type="ECO:0000256" key="11">
    <source>
        <dbReference type="ARBA" id="ARBA00023242"/>
    </source>
</evidence>
<feature type="compositionally biased region" description="Basic and acidic residues" evidence="13">
    <location>
        <begin position="92"/>
        <end position="126"/>
    </location>
</feature>
<evidence type="ECO:0000256" key="7">
    <source>
        <dbReference type="ARBA" id="ARBA00022801"/>
    </source>
</evidence>
<dbReference type="GO" id="GO:0048476">
    <property type="term" value="C:Holliday junction resolvase complex"/>
    <property type="evidence" value="ECO:0007669"/>
    <property type="project" value="InterPro"/>
</dbReference>
<accession>R7QK91</accession>
<evidence type="ECO:0000256" key="12">
    <source>
        <dbReference type="ARBA" id="ARBA00023254"/>
    </source>
</evidence>
<dbReference type="GO" id="GO:0004519">
    <property type="term" value="F:endonuclease activity"/>
    <property type="evidence" value="ECO:0007669"/>
    <property type="project" value="UniProtKB-KW"/>
</dbReference>
<keyword evidence="4" id="KW-0479">Metal-binding</keyword>
<evidence type="ECO:0000313" key="15">
    <source>
        <dbReference type="Proteomes" id="UP000012073"/>
    </source>
</evidence>
<keyword evidence="10" id="KW-0234">DNA repair</keyword>
<dbReference type="InterPro" id="IPR042530">
    <property type="entry name" value="EME1/EME2_C"/>
</dbReference>
<dbReference type="RefSeq" id="XP_005717767.1">
    <property type="nucleotide sequence ID" value="XM_005717710.1"/>
</dbReference>
<dbReference type="GO" id="GO:0006310">
    <property type="term" value="P:DNA recombination"/>
    <property type="evidence" value="ECO:0007669"/>
    <property type="project" value="UniProtKB-KW"/>
</dbReference>
<keyword evidence="6" id="KW-0227">DNA damage</keyword>
<comment type="subcellular location">
    <subcellularLocation>
        <location evidence="2">Nucleus</location>
    </subcellularLocation>
</comment>
<evidence type="ECO:0000256" key="3">
    <source>
        <dbReference type="ARBA" id="ARBA00022722"/>
    </source>
</evidence>
<evidence type="ECO:0000256" key="4">
    <source>
        <dbReference type="ARBA" id="ARBA00022723"/>
    </source>
</evidence>
<gene>
    <name evidence="14" type="ORF">CHC_T00000028001</name>
</gene>
<dbReference type="OrthoDB" id="343092at2759"/>
<evidence type="ECO:0000313" key="14">
    <source>
        <dbReference type="EMBL" id="CDF37896.1"/>
    </source>
</evidence>
<keyword evidence="5" id="KW-0255">Endonuclease</keyword>
<keyword evidence="12" id="KW-0469">Meiosis</keyword>
<evidence type="ECO:0000256" key="6">
    <source>
        <dbReference type="ARBA" id="ARBA00022763"/>
    </source>
</evidence>
<keyword evidence="15" id="KW-1185">Reference proteome</keyword>
<feature type="compositionally biased region" description="Polar residues" evidence="13">
    <location>
        <begin position="61"/>
        <end position="73"/>
    </location>
</feature>
<dbReference type="AlphaFoldDB" id="R7QK91"/>
<reference evidence="15" key="1">
    <citation type="journal article" date="2013" name="Proc. Natl. Acad. Sci. U.S.A.">
        <title>Genome structure and metabolic features in the red seaweed Chondrus crispus shed light on evolution of the Archaeplastida.</title>
        <authorList>
            <person name="Collen J."/>
            <person name="Porcel B."/>
            <person name="Carre W."/>
            <person name="Ball S.G."/>
            <person name="Chaparro C."/>
            <person name="Tonon T."/>
            <person name="Barbeyron T."/>
            <person name="Michel G."/>
            <person name="Noel B."/>
            <person name="Valentin K."/>
            <person name="Elias M."/>
            <person name="Artiguenave F."/>
            <person name="Arun A."/>
            <person name="Aury J.M."/>
            <person name="Barbosa-Neto J.F."/>
            <person name="Bothwell J.H."/>
            <person name="Bouget F.Y."/>
            <person name="Brillet L."/>
            <person name="Cabello-Hurtado F."/>
            <person name="Capella-Gutierrez S."/>
            <person name="Charrier B."/>
            <person name="Cladiere L."/>
            <person name="Cock J.M."/>
            <person name="Coelho S.M."/>
            <person name="Colleoni C."/>
            <person name="Czjzek M."/>
            <person name="Da Silva C."/>
            <person name="Delage L."/>
            <person name="Denoeud F."/>
            <person name="Deschamps P."/>
            <person name="Dittami S.M."/>
            <person name="Gabaldon T."/>
            <person name="Gachon C.M."/>
            <person name="Groisillier A."/>
            <person name="Herve C."/>
            <person name="Jabbari K."/>
            <person name="Katinka M."/>
            <person name="Kloareg B."/>
            <person name="Kowalczyk N."/>
            <person name="Labadie K."/>
            <person name="Leblanc C."/>
            <person name="Lopez P.J."/>
            <person name="McLachlan D.H."/>
            <person name="Meslet-Cladiere L."/>
            <person name="Moustafa A."/>
            <person name="Nehr Z."/>
            <person name="Nyvall Collen P."/>
            <person name="Panaud O."/>
            <person name="Partensky F."/>
            <person name="Poulain J."/>
            <person name="Rensing S.A."/>
            <person name="Rousvoal S."/>
            <person name="Samson G."/>
            <person name="Symeonidi A."/>
            <person name="Weissenbach J."/>
            <person name="Zambounis A."/>
            <person name="Wincker P."/>
            <person name="Boyen C."/>
        </authorList>
    </citation>
    <scope>NUCLEOTIDE SEQUENCE [LARGE SCALE GENOMIC DNA]</scope>
    <source>
        <strain evidence="15">cv. Stackhouse</strain>
    </source>
</reference>
<name>R7QK91_CHOCR</name>
<evidence type="ECO:0000256" key="8">
    <source>
        <dbReference type="ARBA" id="ARBA00022842"/>
    </source>
</evidence>
<organism evidence="14 15">
    <name type="scientific">Chondrus crispus</name>
    <name type="common">Carrageen Irish moss</name>
    <name type="synonym">Polymorpha crispa</name>
    <dbReference type="NCBI Taxonomy" id="2769"/>
    <lineage>
        <taxon>Eukaryota</taxon>
        <taxon>Rhodophyta</taxon>
        <taxon>Florideophyceae</taxon>
        <taxon>Rhodymeniophycidae</taxon>
        <taxon>Gigartinales</taxon>
        <taxon>Gigartinaceae</taxon>
        <taxon>Chondrus</taxon>
    </lineage>
</organism>
<dbReference type="GO" id="GO:0016787">
    <property type="term" value="F:hydrolase activity"/>
    <property type="evidence" value="ECO:0007669"/>
    <property type="project" value="UniProtKB-KW"/>
</dbReference>
<comment type="cofactor">
    <cofactor evidence="1">
        <name>Mg(2+)</name>
        <dbReference type="ChEBI" id="CHEBI:18420"/>
    </cofactor>
</comment>
<dbReference type="Gramene" id="CDF37896">
    <property type="protein sequence ID" value="CDF37896"/>
    <property type="gene ID" value="CHC_T00000028001"/>
</dbReference>
<feature type="compositionally biased region" description="Polar residues" evidence="13">
    <location>
        <begin position="1"/>
        <end position="11"/>
    </location>
</feature>
<sequence>MTTQSNVIQIDSESEQDTDEGEHLRPKNVGHSSLNRYAPTNTTRELRNASPATPVHLSPLPTFQHSPQGPSTLSDEDLPTIRLPESAPQRSEALKISKKEQRKAAAEAKRLQQDRQREERAAAKQTKDIARVRQAFSNAEESGTFRLHQVELVVSPQLFNTTTRKDVLSHVRTLFPHQICCSDFDLHNLVTWRTKTNSPSLSSGPSNQQSKNASMCLAVFSGIEYWNMMMNRSPGGSLFSVAQELLTRRQGDRIFYAIYGIEAECKRRRNLAARQGSKAPVVTLQAVQDSYTALYMDYGIRTQAFVNASDAGKYILELTNAIVDKPYYHQDDFLDASLAYRDARKKLSNRSTVISLQEVTALQGTNLARQTGSGDEEYGQNPDVAHGQEDTTFLVPIMRSEGSLDLGYMYLAFLALVPRMSFEKAISIRRAYPTFSHLQEAFSRCSTLEERHSLLANLRYEPNNRRFGPALSKALAIVFTSSDWHAPFRL</sequence>
<dbReference type="GO" id="GO:0046872">
    <property type="term" value="F:metal ion binding"/>
    <property type="evidence" value="ECO:0007669"/>
    <property type="project" value="UniProtKB-KW"/>
</dbReference>
<dbReference type="Gene3D" id="3.40.50.10130">
    <property type="match status" value="1"/>
</dbReference>
<keyword evidence="9" id="KW-0233">DNA recombination</keyword>
<dbReference type="EMBL" id="HG001883">
    <property type="protein sequence ID" value="CDF37896.1"/>
    <property type="molecule type" value="Genomic_DNA"/>
</dbReference>
<dbReference type="Proteomes" id="UP000012073">
    <property type="component" value="Unassembled WGS sequence"/>
</dbReference>
<dbReference type="Gene3D" id="1.10.150.670">
    <property type="entry name" value="Crossover junction endonuclease EME1, DNA-binding domain"/>
    <property type="match status" value="1"/>
</dbReference>
<keyword evidence="8" id="KW-0460">Magnesium</keyword>
<dbReference type="KEGG" id="ccp:CHC_T00000028001"/>
<dbReference type="GO" id="GO:0051321">
    <property type="term" value="P:meiotic cell cycle"/>
    <property type="evidence" value="ECO:0007669"/>
    <property type="project" value="UniProtKB-KW"/>
</dbReference>
<evidence type="ECO:0000256" key="9">
    <source>
        <dbReference type="ARBA" id="ARBA00023172"/>
    </source>
</evidence>